<evidence type="ECO:0000256" key="1">
    <source>
        <dbReference type="SAM" id="MobiDB-lite"/>
    </source>
</evidence>
<dbReference type="PATRIC" id="fig|158500.4.peg.4955"/>
<feature type="region of interest" description="Disordered" evidence="1">
    <location>
        <begin position="65"/>
        <end position="94"/>
    </location>
</feature>
<dbReference type="RefSeq" id="WP_008829356.1">
    <property type="nucleotide sequence ID" value="NZ_BSFC01000011.1"/>
</dbReference>
<accession>A0A031JKQ5</accession>
<comment type="caution">
    <text evidence="2">The sequence shown here is derived from an EMBL/GenBank/DDBJ whole genome shotgun (WGS) entry which is preliminary data.</text>
</comment>
<dbReference type="STRING" id="158500.BES08_17390"/>
<proteinExistence type="predicted"/>
<feature type="compositionally biased region" description="Basic residues" evidence="1">
    <location>
        <begin position="74"/>
        <end position="94"/>
    </location>
</feature>
<dbReference type="EMBL" id="JFYZ01000044">
    <property type="protein sequence ID" value="EZP73883.1"/>
    <property type="molecule type" value="Genomic_DNA"/>
</dbReference>
<sequence length="94" mass="10621">MRNPTTDWMKLAHDSYWLWAESLMVMGMRTSDMMTGKGSDRENALMVSEKVRAAAEVGMMLATSSASPKTAGKAVRHYRRKVTANRKRLARKKS</sequence>
<dbReference type="AlphaFoldDB" id="A0A031JKQ5"/>
<dbReference type="Proteomes" id="UP000024329">
    <property type="component" value="Unassembled WGS sequence"/>
</dbReference>
<evidence type="ECO:0000313" key="3">
    <source>
        <dbReference type="Proteomes" id="UP000024329"/>
    </source>
</evidence>
<organism evidence="2 3">
    <name type="scientific">Novosphingobium resinovorum</name>
    <dbReference type="NCBI Taxonomy" id="158500"/>
    <lineage>
        <taxon>Bacteria</taxon>
        <taxon>Pseudomonadati</taxon>
        <taxon>Pseudomonadota</taxon>
        <taxon>Alphaproteobacteria</taxon>
        <taxon>Sphingomonadales</taxon>
        <taxon>Sphingomonadaceae</taxon>
        <taxon>Novosphingobium</taxon>
    </lineage>
</organism>
<reference evidence="2 3" key="1">
    <citation type="submission" date="2014-03" db="EMBL/GenBank/DDBJ databases">
        <title>Whole genome sequence of Novosphingobium resinovorum KF1.</title>
        <authorList>
            <person name="Gan H.M."/>
            <person name="Gan H.Y."/>
            <person name="Chew T.H."/>
            <person name="Savka M.A."/>
        </authorList>
    </citation>
    <scope>NUCLEOTIDE SEQUENCE [LARGE SCALE GENOMIC DNA]</scope>
    <source>
        <strain evidence="2 3">KF1</strain>
    </source>
</reference>
<evidence type="ECO:0000313" key="2">
    <source>
        <dbReference type="EMBL" id="EZP73883.1"/>
    </source>
</evidence>
<protein>
    <submittedName>
        <fullName evidence="2">Uncharacterized protein</fullName>
    </submittedName>
</protein>
<gene>
    <name evidence="2" type="ORF">BV97_04876</name>
</gene>
<name>A0A031JKQ5_9SPHN</name>